<protein>
    <submittedName>
        <fullName evidence="2">Pathogenicity island 2 effector protein SseF</fullName>
    </submittedName>
</protein>
<gene>
    <name evidence="2" type="ORF">CC754_22625</name>
</gene>
<sequence>MKIHIPSAASNIVDGNSPPSDIQAKEVSFPPPEIPAPGTPAAPVLLTPEQIRQ</sequence>
<dbReference type="AlphaFoldDB" id="A0A636HY01"/>
<proteinExistence type="predicted"/>
<name>A0A636HY01_SALEN</name>
<evidence type="ECO:0000256" key="1">
    <source>
        <dbReference type="SAM" id="MobiDB-lite"/>
    </source>
</evidence>
<feature type="non-terminal residue" evidence="2">
    <location>
        <position position="53"/>
    </location>
</feature>
<comment type="caution">
    <text evidence="2">The sequence shown here is derived from an EMBL/GenBank/DDBJ whole genome shotgun (WGS) entry which is preliminary data.</text>
</comment>
<feature type="compositionally biased region" description="Polar residues" evidence="1">
    <location>
        <begin position="8"/>
        <end position="20"/>
    </location>
</feature>
<organism evidence="2">
    <name type="scientific">Salmonella enteritidis</name>
    <dbReference type="NCBI Taxonomy" id="149539"/>
    <lineage>
        <taxon>Bacteria</taxon>
        <taxon>Pseudomonadati</taxon>
        <taxon>Pseudomonadota</taxon>
        <taxon>Gammaproteobacteria</taxon>
        <taxon>Enterobacterales</taxon>
        <taxon>Enterobacteriaceae</taxon>
        <taxon>Salmonella</taxon>
    </lineage>
</organism>
<dbReference type="EMBL" id="AAMJQJ010000069">
    <property type="protein sequence ID" value="EDI0427190.1"/>
    <property type="molecule type" value="Genomic_DNA"/>
</dbReference>
<feature type="compositionally biased region" description="Pro residues" evidence="1">
    <location>
        <begin position="29"/>
        <end position="40"/>
    </location>
</feature>
<accession>A0A636HY01</accession>
<feature type="region of interest" description="Disordered" evidence="1">
    <location>
        <begin position="1"/>
        <end position="53"/>
    </location>
</feature>
<reference evidence="2" key="1">
    <citation type="submission" date="2018-07" db="EMBL/GenBank/DDBJ databases">
        <authorList>
            <person name="Ashton P.M."/>
            <person name="Dallman T."/>
            <person name="Nair S."/>
            <person name="De Pinna E."/>
            <person name="Peters T."/>
            <person name="Grant K."/>
        </authorList>
    </citation>
    <scope>NUCLEOTIDE SEQUENCE</scope>
    <source>
        <strain evidence="2">367499</strain>
    </source>
</reference>
<evidence type="ECO:0000313" key="2">
    <source>
        <dbReference type="EMBL" id="EDI0427190.1"/>
    </source>
</evidence>